<dbReference type="GO" id="GO:0019005">
    <property type="term" value="C:SCF ubiquitin ligase complex"/>
    <property type="evidence" value="ECO:0007669"/>
    <property type="project" value="TreeGrafter"/>
</dbReference>
<dbReference type="Proteomes" id="UP001152484">
    <property type="component" value="Unassembled WGS sequence"/>
</dbReference>
<dbReference type="FunFam" id="3.80.10.10:FF:000451">
    <property type="entry name" value="EIN3-binding F-box protein 1"/>
    <property type="match status" value="1"/>
</dbReference>
<dbReference type="GO" id="GO:0010105">
    <property type="term" value="P:negative regulation of ethylene-activated signaling pathway"/>
    <property type="evidence" value="ECO:0007669"/>
    <property type="project" value="UniProtKB-ARBA"/>
</dbReference>
<dbReference type="PANTHER" id="PTHR13318:SF95">
    <property type="entry name" value="F-BOX PROTEIN YLR352W"/>
    <property type="match status" value="1"/>
</dbReference>
<evidence type="ECO:0000256" key="4">
    <source>
        <dbReference type="ARBA" id="ARBA00022786"/>
    </source>
</evidence>
<dbReference type="Pfam" id="PF12937">
    <property type="entry name" value="F-box-like"/>
    <property type="match status" value="1"/>
</dbReference>
<dbReference type="SMART" id="SM00367">
    <property type="entry name" value="LRR_CC"/>
    <property type="match status" value="13"/>
</dbReference>
<evidence type="ECO:0000259" key="6">
    <source>
        <dbReference type="SMART" id="SM00256"/>
    </source>
</evidence>
<dbReference type="SUPFAM" id="SSF52047">
    <property type="entry name" value="RNI-like"/>
    <property type="match status" value="2"/>
</dbReference>
<evidence type="ECO:0000313" key="7">
    <source>
        <dbReference type="EMBL" id="CAH9088066.1"/>
    </source>
</evidence>
<gene>
    <name evidence="7" type="ORF">CEURO_LOCUS10338</name>
</gene>
<name>A0A9P0Z5U1_CUSEU</name>
<keyword evidence="3" id="KW-0936">Ethylene signaling pathway</keyword>
<dbReference type="GO" id="GO:0031146">
    <property type="term" value="P:SCF-dependent proteasomal ubiquitin-dependent protein catabolic process"/>
    <property type="evidence" value="ECO:0007669"/>
    <property type="project" value="TreeGrafter"/>
</dbReference>
<evidence type="ECO:0000256" key="5">
    <source>
        <dbReference type="ARBA" id="ARBA00023242"/>
    </source>
</evidence>
<evidence type="ECO:0000256" key="2">
    <source>
        <dbReference type="ARBA" id="ARBA00004906"/>
    </source>
</evidence>
<evidence type="ECO:0000313" key="8">
    <source>
        <dbReference type="Proteomes" id="UP001152484"/>
    </source>
</evidence>
<dbReference type="Pfam" id="PF13516">
    <property type="entry name" value="LRR_6"/>
    <property type="match status" value="2"/>
</dbReference>
<evidence type="ECO:0000256" key="1">
    <source>
        <dbReference type="ARBA" id="ARBA00004123"/>
    </source>
</evidence>
<dbReference type="InterPro" id="IPR032675">
    <property type="entry name" value="LRR_dom_sf"/>
</dbReference>
<dbReference type="GO" id="GO:0005634">
    <property type="term" value="C:nucleus"/>
    <property type="evidence" value="ECO:0007669"/>
    <property type="project" value="UniProtKB-SubCell"/>
</dbReference>
<dbReference type="Gene3D" id="3.80.10.10">
    <property type="entry name" value="Ribonuclease Inhibitor"/>
    <property type="match status" value="3"/>
</dbReference>
<dbReference type="OrthoDB" id="550575at2759"/>
<keyword evidence="4" id="KW-0833">Ubl conjugation pathway</keyword>
<dbReference type="InterPro" id="IPR057207">
    <property type="entry name" value="FBXL15_LRR"/>
</dbReference>
<dbReference type="CDD" id="cd22159">
    <property type="entry name" value="F-box_AtTIR1-like"/>
    <property type="match status" value="1"/>
</dbReference>
<comment type="subcellular location">
    <subcellularLocation>
        <location evidence="1">Nucleus</location>
    </subcellularLocation>
</comment>
<feature type="domain" description="F-box" evidence="6">
    <location>
        <begin position="65"/>
        <end position="106"/>
    </location>
</feature>
<comment type="pathway">
    <text evidence="2">Protein modification; protein ubiquitination.</text>
</comment>
<dbReference type="InterPro" id="IPR036047">
    <property type="entry name" value="F-box-like_dom_sf"/>
</dbReference>
<dbReference type="InterPro" id="IPR006553">
    <property type="entry name" value="Leu-rich_rpt_Cys-con_subtyp"/>
</dbReference>
<dbReference type="PANTHER" id="PTHR13318">
    <property type="entry name" value="PARTNER OF PAIRED, ISOFORM B-RELATED"/>
    <property type="match status" value="1"/>
</dbReference>
<dbReference type="GO" id="GO:0009873">
    <property type="term" value="P:ethylene-activated signaling pathway"/>
    <property type="evidence" value="ECO:0007669"/>
    <property type="project" value="UniProtKB-KW"/>
</dbReference>
<dbReference type="FunFam" id="3.80.10.10:FF:000595">
    <property type="entry name" value="EIN3-binding F-box protein 1"/>
    <property type="match status" value="1"/>
</dbReference>
<dbReference type="EMBL" id="CAMAPE010000019">
    <property type="protein sequence ID" value="CAH9088066.1"/>
    <property type="molecule type" value="Genomic_DNA"/>
</dbReference>
<dbReference type="AlphaFoldDB" id="A0A9P0Z5U1"/>
<dbReference type="InterPro" id="IPR001611">
    <property type="entry name" value="Leu-rich_rpt"/>
</dbReference>
<evidence type="ECO:0000256" key="3">
    <source>
        <dbReference type="ARBA" id="ARBA00022745"/>
    </source>
</evidence>
<dbReference type="Pfam" id="PF25372">
    <property type="entry name" value="DUF7885"/>
    <property type="match status" value="1"/>
</dbReference>
<dbReference type="SUPFAM" id="SSF81383">
    <property type="entry name" value="F-box domain"/>
    <property type="match status" value="1"/>
</dbReference>
<dbReference type="FunFam" id="3.80.10.10:FF:000473">
    <property type="entry name" value="EIN3-binding F-box protein 1"/>
    <property type="match status" value="1"/>
</dbReference>
<dbReference type="SMART" id="SM00256">
    <property type="entry name" value="FBOX"/>
    <property type="match status" value="1"/>
</dbReference>
<comment type="caution">
    <text evidence="7">The sequence shown here is derived from an EMBL/GenBank/DDBJ whole genome shotgun (WGS) entry which is preliminary data.</text>
</comment>
<dbReference type="Gene3D" id="1.20.1280.50">
    <property type="match status" value="1"/>
</dbReference>
<proteinExistence type="predicted"/>
<sequence length="591" mass="63361">MPTLVDYTGDIEFYNGSPLRSADSGGIMLSLGCVDVYCPPRKRARVTCPYLVVQEESTKPSIEILPDECLFEIFSRLSGPRERSLSSLVSKRWLTLLSSVCYTKDLKGECAGYLTRSLEGKKASDIRLEAIAVGISSRGGLGKLYIRGSHGVTNVGLLAIARACPSLKVLSLWNVSSVSDEGLFVIAKGCHSLEKLDLSHCTSISNKGLLSIAENCPNLTSLTVESCPCVGNEGIRAIGRHCPELRSLTVKDCLVISDEGIAGLLSSASSVTEVKLHGLSITDFSLAVIGHYGKGITRLDLGELHNVTQKGFWVMGNAHGLQKLTSLTISSCRGITDLSLEEIGKGCLDLKFICLRKCLFVSDSGLSAFTKANEFLEILKLEECNRVTRSGLLNAVSNCRKLKSISVTKCYGVNGLDSQIPFLSSCGSLRSLDLDGLSGITDLGLIPLVECCEAGLVKVNLSNCLNLTDEVVVVLAQLHGWTLEVLNLDGCPKITDRSLMALAENCELLNDLDVSRCSVTDSGVAALARGVQRNLQILSLSGCGMVTEKSLPCLKNLGKTLLGLNLQNCNSMGSSAIQLLVENLWQCDILS</sequence>
<protein>
    <recommendedName>
        <fullName evidence="6">F-box domain-containing protein</fullName>
    </recommendedName>
</protein>
<keyword evidence="8" id="KW-1185">Reference proteome</keyword>
<organism evidence="7 8">
    <name type="scientific">Cuscuta europaea</name>
    <name type="common">European dodder</name>
    <dbReference type="NCBI Taxonomy" id="41803"/>
    <lineage>
        <taxon>Eukaryota</taxon>
        <taxon>Viridiplantae</taxon>
        <taxon>Streptophyta</taxon>
        <taxon>Embryophyta</taxon>
        <taxon>Tracheophyta</taxon>
        <taxon>Spermatophyta</taxon>
        <taxon>Magnoliopsida</taxon>
        <taxon>eudicotyledons</taxon>
        <taxon>Gunneridae</taxon>
        <taxon>Pentapetalae</taxon>
        <taxon>asterids</taxon>
        <taxon>lamiids</taxon>
        <taxon>Solanales</taxon>
        <taxon>Convolvulaceae</taxon>
        <taxon>Cuscuteae</taxon>
        <taxon>Cuscuta</taxon>
        <taxon>Cuscuta subgen. Cuscuta</taxon>
    </lineage>
</organism>
<accession>A0A9P0Z5U1</accession>
<keyword evidence="5" id="KW-0539">Nucleus</keyword>
<dbReference type="InterPro" id="IPR001810">
    <property type="entry name" value="F-box_dom"/>
</dbReference>
<reference evidence="7" key="1">
    <citation type="submission" date="2022-07" db="EMBL/GenBank/DDBJ databases">
        <authorList>
            <person name="Macas J."/>
            <person name="Novak P."/>
            <person name="Neumann P."/>
        </authorList>
    </citation>
    <scope>NUCLEOTIDE SEQUENCE</scope>
</reference>